<sequence>MDWDTGKPMDIEALSLATPAYSSFFERKRILVTGGAKGLRNALACHYCRLPSWFGWCFCRYRTRHSCEACRARRRSVRPG</sequence>
<proteinExistence type="predicted"/>
<evidence type="ECO:0000313" key="2">
    <source>
        <dbReference type="Proteomes" id="UP000186922"/>
    </source>
</evidence>
<organism evidence="1 2">
    <name type="scientific">Ramazzottius varieornatus</name>
    <name type="common">Water bear</name>
    <name type="synonym">Tardigrade</name>
    <dbReference type="NCBI Taxonomy" id="947166"/>
    <lineage>
        <taxon>Eukaryota</taxon>
        <taxon>Metazoa</taxon>
        <taxon>Ecdysozoa</taxon>
        <taxon>Tardigrada</taxon>
        <taxon>Eutardigrada</taxon>
        <taxon>Parachela</taxon>
        <taxon>Hypsibioidea</taxon>
        <taxon>Ramazzottiidae</taxon>
        <taxon>Ramazzottius</taxon>
    </lineage>
</organism>
<keyword evidence="2" id="KW-1185">Reference proteome</keyword>
<dbReference type="AlphaFoldDB" id="A0A1D1VEI0"/>
<evidence type="ECO:0000313" key="1">
    <source>
        <dbReference type="EMBL" id="GAU96918.1"/>
    </source>
</evidence>
<dbReference type="EMBL" id="BDGG01000003">
    <property type="protein sequence ID" value="GAU96918.1"/>
    <property type="molecule type" value="Genomic_DNA"/>
</dbReference>
<gene>
    <name evidence="1" type="primary">RvY_08286</name>
    <name evidence="1" type="synonym">RvY_08286.2</name>
    <name evidence="1" type="ORF">RvY_08286-2</name>
</gene>
<protein>
    <submittedName>
        <fullName evidence="1">Uncharacterized protein</fullName>
    </submittedName>
</protein>
<reference evidence="1 2" key="1">
    <citation type="journal article" date="2016" name="Nat. Commun.">
        <title>Extremotolerant tardigrade genome and improved radiotolerance of human cultured cells by tardigrade-unique protein.</title>
        <authorList>
            <person name="Hashimoto T."/>
            <person name="Horikawa D.D."/>
            <person name="Saito Y."/>
            <person name="Kuwahara H."/>
            <person name="Kozuka-Hata H."/>
            <person name="Shin-I T."/>
            <person name="Minakuchi Y."/>
            <person name="Ohishi K."/>
            <person name="Motoyama A."/>
            <person name="Aizu T."/>
            <person name="Enomoto A."/>
            <person name="Kondo K."/>
            <person name="Tanaka S."/>
            <person name="Hara Y."/>
            <person name="Koshikawa S."/>
            <person name="Sagara H."/>
            <person name="Miura T."/>
            <person name="Yokobori S."/>
            <person name="Miyagawa K."/>
            <person name="Suzuki Y."/>
            <person name="Kubo T."/>
            <person name="Oyama M."/>
            <person name="Kohara Y."/>
            <person name="Fujiyama A."/>
            <person name="Arakawa K."/>
            <person name="Katayama T."/>
            <person name="Toyoda A."/>
            <person name="Kunieda T."/>
        </authorList>
    </citation>
    <scope>NUCLEOTIDE SEQUENCE [LARGE SCALE GENOMIC DNA]</scope>
    <source>
        <strain evidence="1 2">YOKOZUNA-1</strain>
    </source>
</reference>
<name>A0A1D1VEI0_RAMVA</name>
<accession>A0A1D1VEI0</accession>
<dbReference type="Proteomes" id="UP000186922">
    <property type="component" value="Unassembled WGS sequence"/>
</dbReference>
<comment type="caution">
    <text evidence="1">The sequence shown here is derived from an EMBL/GenBank/DDBJ whole genome shotgun (WGS) entry which is preliminary data.</text>
</comment>